<keyword evidence="10" id="KW-1185">Reference proteome</keyword>
<keyword evidence="6 7" id="KW-0413">Isomerase</keyword>
<dbReference type="InterPro" id="IPR000297">
    <property type="entry name" value="PPIase_PpiC"/>
</dbReference>
<evidence type="ECO:0000256" key="1">
    <source>
        <dbReference type="ARBA" id="ARBA00022729"/>
    </source>
</evidence>
<dbReference type="RefSeq" id="WP_105191925.1">
    <property type="nucleotide sequence ID" value="NZ_PTQZ01000081.1"/>
</dbReference>
<feature type="chain" id="PRO_5015206778" description="Chaperone SurA" evidence="7">
    <location>
        <begin position="19"/>
        <end position="464"/>
    </location>
</feature>
<dbReference type="GO" id="GO:0050821">
    <property type="term" value="P:protein stabilization"/>
    <property type="evidence" value="ECO:0007669"/>
    <property type="project" value="InterPro"/>
</dbReference>
<dbReference type="GO" id="GO:0006457">
    <property type="term" value="P:protein folding"/>
    <property type="evidence" value="ECO:0007669"/>
    <property type="project" value="UniProtKB-UniRule"/>
</dbReference>
<comment type="catalytic activity">
    <reaction evidence="7">
        <text>[protein]-peptidylproline (omega=180) = [protein]-peptidylproline (omega=0)</text>
        <dbReference type="Rhea" id="RHEA:16237"/>
        <dbReference type="Rhea" id="RHEA-COMP:10747"/>
        <dbReference type="Rhea" id="RHEA-COMP:10748"/>
        <dbReference type="ChEBI" id="CHEBI:83833"/>
        <dbReference type="ChEBI" id="CHEBI:83834"/>
        <dbReference type="EC" id="5.2.1.8"/>
    </reaction>
</comment>
<dbReference type="InterPro" id="IPR023034">
    <property type="entry name" value="PPIase_SurA"/>
</dbReference>
<evidence type="ECO:0000256" key="2">
    <source>
        <dbReference type="ARBA" id="ARBA00022737"/>
    </source>
</evidence>
<protein>
    <recommendedName>
        <fullName evidence="7">Chaperone SurA</fullName>
    </recommendedName>
    <alternativeName>
        <fullName evidence="7">Peptidyl-prolyl cis-trans isomerase SurA</fullName>
        <shortName evidence="7">PPIase SurA</shortName>
        <ecNumber evidence="7">5.2.1.8</ecNumber>
    </alternativeName>
    <alternativeName>
        <fullName evidence="7">Rotamase SurA</fullName>
    </alternativeName>
</protein>
<dbReference type="GO" id="GO:0043165">
    <property type="term" value="P:Gram-negative-bacterium-type cell outer membrane assembly"/>
    <property type="evidence" value="ECO:0007669"/>
    <property type="project" value="InterPro"/>
</dbReference>
<dbReference type="GO" id="GO:0030288">
    <property type="term" value="C:outer membrane-bounded periplasmic space"/>
    <property type="evidence" value="ECO:0007669"/>
    <property type="project" value="InterPro"/>
</dbReference>
<dbReference type="Proteomes" id="UP000243900">
    <property type="component" value="Unassembled WGS sequence"/>
</dbReference>
<organism evidence="9 10">
    <name type="scientific">Amnimonas aquatica</name>
    <dbReference type="NCBI Taxonomy" id="2094561"/>
    <lineage>
        <taxon>Bacteria</taxon>
        <taxon>Pseudomonadati</taxon>
        <taxon>Pseudomonadota</taxon>
        <taxon>Gammaproteobacteria</taxon>
        <taxon>Moraxellales</taxon>
        <taxon>Moraxellaceae</taxon>
        <taxon>Amnimonas</taxon>
    </lineage>
</organism>
<dbReference type="SUPFAM" id="SSF54534">
    <property type="entry name" value="FKBP-like"/>
    <property type="match status" value="2"/>
</dbReference>
<feature type="domain" description="PpiC" evidence="8">
    <location>
        <begin position="195"/>
        <end position="296"/>
    </location>
</feature>
<keyword evidence="5 7" id="KW-0143">Chaperone</keyword>
<dbReference type="GO" id="GO:0051082">
    <property type="term" value="F:unfolded protein binding"/>
    <property type="evidence" value="ECO:0007669"/>
    <property type="project" value="UniProtKB-UniRule"/>
</dbReference>
<dbReference type="InterPro" id="IPR027304">
    <property type="entry name" value="Trigger_fact/SurA_dom_sf"/>
</dbReference>
<comment type="function">
    <text evidence="7">Chaperone involved in the correct folding and assembly of outer membrane proteins. Recognizes specific patterns of aromatic residues and the orientation of their side chains, which are found more frequently in integral outer membrane proteins. May act in both early periplasmic and late outer membrane-associated steps of protein maturation.</text>
</comment>
<dbReference type="Pfam" id="PF00639">
    <property type="entry name" value="Rotamase"/>
    <property type="match status" value="1"/>
</dbReference>
<dbReference type="EMBL" id="PTQZ01000081">
    <property type="protein sequence ID" value="PQA44789.1"/>
    <property type="molecule type" value="Genomic_DNA"/>
</dbReference>
<evidence type="ECO:0000256" key="4">
    <source>
        <dbReference type="ARBA" id="ARBA00023110"/>
    </source>
</evidence>
<dbReference type="PANTHER" id="PTHR47637:SF1">
    <property type="entry name" value="CHAPERONE SURA"/>
    <property type="match status" value="1"/>
</dbReference>
<comment type="caution">
    <text evidence="9">The sequence shown here is derived from an EMBL/GenBank/DDBJ whole genome shotgun (WGS) entry which is preliminary data.</text>
</comment>
<evidence type="ECO:0000256" key="7">
    <source>
        <dbReference type="HAMAP-Rule" id="MF_01183"/>
    </source>
</evidence>
<dbReference type="Gene3D" id="3.10.50.40">
    <property type="match status" value="2"/>
</dbReference>
<dbReference type="OrthoDB" id="14196at2"/>
<comment type="domain">
    <text evidence="7">The PPIase activity resides only in the second parvulin domain. The N-terminal region and the C-terminal tail are necessary and sufficient for the chaperone activity of SurA. The PPIase activity is dispensable for SurA to function as a chaperone. The N-terminal region and the C-terminal tail are also required for porin recognition.</text>
</comment>
<dbReference type="HAMAP" id="MF_01183">
    <property type="entry name" value="Chaperone_SurA"/>
    <property type="match status" value="1"/>
</dbReference>
<dbReference type="PANTHER" id="PTHR47637">
    <property type="entry name" value="CHAPERONE SURA"/>
    <property type="match status" value="1"/>
</dbReference>
<evidence type="ECO:0000313" key="9">
    <source>
        <dbReference type="EMBL" id="PQA44789.1"/>
    </source>
</evidence>
<dbReference type="GO" id="GO:0003755">
    <property type="term" value="F:peptidyl-prolyl cis-trans isomerase activity"/>
    <property type="evidence" value="ECO:0007669"/>
    <property type="project" value="UniProtKB-UniRule"/>
</dbReference>
<evidence type="ECO:0000256" key="5">
    <source>
        <dbReference type="ARBA" id="ARBA00023186"/>
    </source>
</evidence>
<name>A0A2P6AT05_9GAMM</name>
<feature type="domain" description="PpiC" evidence="8">
    <location>
        <begin position="318"/>
        <end position="417"/>
    </location>
</feature>
<dbReference type="InterPro" id="IPR015391">
    <property type="entry name" value="SurA_N"/>
</dbReference>
<dbReference type="GO" id="GO:0042277">
    <property type="term" value="F:peptide binding"/>
    <property type="evidence" value="ECO:0007669"/>
    <property type="project" value="InterPro"/>
</dbReference>
<evidence type="ECO:0000259" key="8">
    <source>
        <dbReference type="PROSITE" id="PS50198"/>
    </source>
</evidence>
<keyword evidence="4 7" id="KW-0697">Rotamase</keyword>
<gene>
    <name evidence="7" type="primary">surA</name>
    <name evidence="9" type="ORF">C5O18_04770</name>
</gene>
<sequence length="464" mass="51955" precursor="true">MRRHLPALLLLPMLFATAATQAAPQPVDQISVIVNDGVVLNSEVDARVADLRFQLEQRKAPVPNDQQLRAQAREQLILEALQLQLADRNGIRPDDNATNMALAAMARENGMTLDAFRARLDSTPGTSFATVRATVQREQVIERLRQRRMGERIRITDADITQFLSTPAGDELNRQLDAQLKQEPAKPAAAPKPPEQQYLVTQILVPVEDSTPIKQQARLAEVAQKLLLAQRGGQSPEEAIENLKGQGSDAAIEPLGWRAEAQLPDLLLQPLKRLVAGQPPELIRSPRGWHLLWLQDRRELAQADTLLPPPPPAPTTVVTQREVRHILMRPNDLQSSEDIRQAMTVIHQQLKDGADFDELARLKSQDPGSAVKGGDLGWVSPGDMVPEFDRMIGQTAIGEISEPFQSSFGWHILRVDGERKQEMRDSILRDRARSILYARSYDEELGAWLRELRAEAYVDFRGQR</sequence>
<dbReference type="InterPro" id="IPR050280">
    <property type="entry name" value="OMP_Chaperone_SurA"/>
</dbReference>
<dbReference type="PROSITE" id="PS01096">
    <property type="entry name" value="PPIC_PPIASE_1"/>
    <property type="match status" value="1"/>
</dbReference>
<evidence type="ECO:0000256" key="6">
    <source>
        <dbReference type="ARBA" id="ARBA00023235"/>
    </source>
</evidence>
<dbReference type="SUPFAM" id="SSF109998">
    <property type="entry name" value="Triger factor/SurA peptide-binding domain-like"/>
    <property type="match status" value="1"/>
</dbReference>
<keyword evidence="1 7" id="KW-0732">Signal</keyword>
<keyword evidence="2 7" id="KW-0677">Repeat</keyword>
<dbReference type="AlphaFoldDB" id="A0A2P6AT05"/>
<dbReference type="PROSITE" id="PS50198">
    <property type="entry name" value="PPIC_PPIASE_2"/>
    <property type="match status" value="2"/>
</dbReference>
<dbReference type="InterPro" id="IPR023058">
    <property type="entry name" value="PPIase_PpiC_CS"/>
</dbReference>
<evidence type="ECO:0000256" key="3">
    <source>
        <dbReference type="ARBA" id="ARBA00022764"/>
    </source>
</evidence>
<comment type="subcellular location">
    <subcellularLocation>
        <location evidence="7">Periplasm</location>
    </subcellularLocation>
    <text evidence="7">Is capable of associating with the outer membrane.</text>
</comment>
<proteinExistence type="inferred from homology"/>
<dbReference type="Gene3D" id="1.10.4030.10">
    <property type="entry name" value="Porin chaperone SurA, peptide-binding domain"/>
    <property type="match status" value="1"/>
</dbReference>
<evidence type="ECO:0000313" key="10">
    <source>
        <dbReference type="Proteomes" id="UP000243900"/>
    </source>
</evidence>
<dbReference type="EC" id="5.2.1.8" evidence="7"/>
<dbReference type="InterPro" id="IPR046357">
    <property type="entry name" value="PPIase_dom_sf"/>
</dbReference>
<feature type="signal peptide" evidence="7">
    <location>
        <begin position="1"/>
        <end position="18"/>
    </location>
</feature>
<dbReference type="Pfam" id="PF09312">
    <property type="entry name" value="SurA_N"/>
    <property type="match status" value="1"/>
</dbReference>
<keyword evidence="3 7" id="KW-0574">Periplasm</keyword>
<reference evidence="10" key="1">
    <citation type="submission" date="2018-02" db="EMBL/GenBank/DDBJ databases">
        <title>Genome sequencing of Solimonas sp. HR-BB.</title>
        <authorList>
            <person name="Lee Y."/>
            <person name="Jeon C.O."/>
        </authorList>
    </citation>
    <scope>NUCLEOTIDE SEQUENCE [LARGE SCALE GENOMIC DNA]</scope>
    <source>
        <strain evidence="10">HR-E</strain>
    </source>
</reference>
<accession>A0A2P6AT05</accession>